<name>A0A8T9B4A0_9HELO</name>
<dbReference type="EMBL" id="QGMF01000604">
    <property type="protein sequence ID" value="TVY14844.1"/>
    <property type="molecule type" value="Genomic_DNA"/>
</dbReference>
<evidence type="ECO:0000256" key="12">
    <source>
        <dbReference type="SAM" id="Phobius"/>
    </source>
</evidence>
<evidence type="ECO:0000313" key="15">
    <source>
        <dbReference type="Proteomes" id="UP000469559"/>
    </source>
</evidence>
<keyword evidence="8" id="KW-0406">Ion transport</keyword>
<dbReference type="GO" id="GO:0006811">
    <property type="term" value="P:monoatomic ion transport"/>
    <property type="evidence" value="ECO:0007669"/>
    <property type="project" value="UniProtKB-KW"/>
</dbReference>
<dbReference type="Proteomes" id="UP000469559">
    <property type="component" value="Unassembled WGS sequence"/>
</dbReference>
<accession>A0A8T9B4A0</accession>
<evidence type="ECO:0000256" key="5">
    <source>
        <dbReference type="ARBA" id="ARBA00022475"/>
    </source>
</evidence>
<dbReference type="PANTHER" id="PTHR23516:SF1">
    <property type="entry name" value="MOLYBDATE-ANION TRANSPORTER"/>
    <property type="match status" value="1"/>
</dbReference>
<evidence type="ECO:0000256" key="11">
    <source>
        <dbReference type="ARBA" id="ARBA00032555"/>
    </source>
</evidence>
<feature type="transmembrane region" description="Helical" evidence="12">
    <location>
        <begin position="218"/>
        <end position="238"/>
    </location>
</feature>
<gene>
    <name evidence="14" type="primary">MFSD5</name>
    <name evidence="14" type="ORF">LARI1_G005867</name>
</gene>
<evidence type="ECO:0000256" key="1">
    <source>
        <dbReference type="ARBA" id="ARBA00003019"/>
    </source>
</evidence>
<evidence type="ECO:0000256" key="13">
    <source>
        <dbReference type="SAM" id="SignalP"/>
    </source>
</evidence>
<feature type="transmembrane region" description="Helical" evidence="12">
    <location>
        <begin position="275"/>
        <end position="297"/>
    </location>
</feature>
<dbReference type="GO" id="GO:0005886">
    <property type="term" value="C:plasma membrane"/>
    <property type="evidence" value="ECO:0007669"/>
    <property type="project" value="UniProtKB-SubCell"/>
</dbReference>
<feature type="signal peptide" evidence="13">
    <location>
        <begin position="1"/>
        <end position="22"/>
    </location>
</feature>
<keyword evidence="5" id="KW-1003">Cell membrane</keyword>
<evidence type="ECO:0000256" key="9">
    <source>
        <dbReference type="ARBA" id="ARBA00023136"/>
    </source>
</evidence>
<feature type="chain" id="PRO_5035916579" description="Molybdate-anion transporter" evidence="13">
    <location>
        <begin position="23"/>
        <end position="454"/>
    </location>
</feature>
<feature type="transmembrane region" description="Helical" evidence="12">
    <location>
        <begin position="309"/>
        <end position="334"/>
    </location>
</feature>
<keyword evidence="15" id="KW-1185">Reference proteome</keyword>
<keyword evidence="4" id="KW-0813">Transport</keyword>
<keyword evidence="9 12" id="KW-0472">Membrane</keyword>
<feature type="transmembrane region" description="Helical" evidence="12">
    <location>
        <begin position="140"/>
        <end position="165"/>
    </location>
</feature>
<feature type="transmembrane region" description="Helical" evidence="12">
    <location>
        <begin position="429"/>
        <end position="452"/>
    </location>
</feature>
<comment type="function">
    <text evidence="1">Mediates high-affinity intracellular uptake of the rare oligo-element molybdenum.</text>
</comment>
<dbReference type="OrthoDB" id="263957at2759"/>
<keyword evidence="13" id="KW-0732">Signal</keyword>
<evidence type="ECO:0000256" key="8">
    <source>
        <dbReference type="ARBA" id="ARBA00023065"/>
    </source>
</evidence>
<evidence type="ECO:0000256" key="2">
    <source>
        <dbReference type="ARBA" id="ARBA00004651"/>
    </source>
</evidence>
<keyword evidence="6 12" id="KW-0812">Transmembrane</keyword>
<evidence type="ECO:0000256" key="3">
    <source>
        <dbReference type="ARBA" id="ARBA00021242"/>
    </source>
</evidence>
<feature type="transmembrane region" description="Helical" evidence="12">
    <location>
        <begin position="403"/>
        <end position="423"/>
    </location>
</feature>
<dbReference type="PANTHER" id="PTHR23516">
    <property type="entry name" value="SAM (S-ADENOSYL METHIONINE) TRANSPORTER"/>
    <property type="match status" value="1"/>
</dbReference>
<dbReference type="AlphaFoldDB" id="A0A8T9B4A0"/>
<keyword evidence="7 12" id="KW-1133">Transmembrane helix</keyword>
<feature type="transmembrane region" description="Helical" evidence="12">
    <location>
        <begin position="109"/>
        <end position="128"/>
    </location>
</feature>
<dbReference type="InterPro" id="IPR008509">
    <property type="entry name" value="MOT2/MFSD5"/>
</dbReference>
<dbReference type="Gene3D" id="1.20.1250.20">
    <property type="entry name" value="MFS general substrate transporter like domains"/>
    <property type="match status" value="1"/>
</dbReference>
<reference evidence="14 15" key="1">
    <citation type="submission" date="2018-05" db="EMBL/GenBank/DDBJ databases">
        <title>Whole genome sequencing for identification of molecular markers to develop diagnostic detection tools for the regulated plant pathogen Lachnellula willkommii.</title>
        <authorList>
            <person name="Giroux E."/>
            <person name="Bilodeau G."/>
        </authorList>
    </citation>
    <scope>NUCLEOTIDE SEQUENCE [LARGE SCALE GENOMIC DNA]</scope>
    <source>
        <strain evidence="14 15">CBS 203.66</strain>
    </source>
</reference>
<dbReference type="Pfam" id="PF05631">
    <property type="entry name" value="MFS_5"/>
    <property type="match status" value="1"/>
</dbReference>
<evidence type="ECO:0000256" key="10">
    <source>
        <dbReference type="ARBA" id="ARBA00030646"/>
    </source>
</evidence>
<sequence length="454" mass="50548">MLNSYDLAFLVLISACGLLTWQQYHKKNETSPDEMPLKQQNAVTPRAKAEASQFTRLFLAVYSLVMASDWLQARDASLEKASISAPLTCYSGPYVYSLYKDQFGLQERIVGLLFVTGFLSGAISGYFVGQFADKHGRRTACLIFCVTYSVSCFSTLVPSLPVLFFGRVFGGLSTSVMYSTFESWMVTEFHKRRIDQAGTSLSSVFSEWLVEVTHTKRAPFMASAGLLTIAFWVIWAYWSENYGDSHDVDPNPANLTPQVPPAQSILKTIINDRRILTLGLASCFFEGSMYLFVFFWTPALKAASNPSTLSLPLGMIFASFMASVMLGSLLFNLLISKYQLLSPSRLLTIIFAMASSSLLTPLLSKNESLTFWSFCVFELCVGMYWPSVGYLKGRFVEDGVRARVYGILRIPLNVFVVVALGVMREGEAYRNAVFLVCSGLLVVTSGIFYWIVGE</sequence>
<evidence type="ECO:0000256" key="6">
    <source>
        <dbReference type="ARBA" id="ARBA00022692"/>
    </source>
</evidence>
<comment type="subcellular location">
    <subcellularLocation>
        <location evidence="2">Cell membrane</location>
        <topology evidence="2">Multi-pass membrane protein</topology>
    </subcellularLocation>
</comment>
<evidence type="ECO:0000313" key="14">
    <source>
        <dbReference type="EMBL" id="TVY14844.1"/>
    </source>
</evidence>
<evidence type="ECO:0000256" key="7">
    <source>
        <dbReference type="ARBA" id="ARBA00022989"/>
    </source>
</evidence>
<comment type="caution">
    <text evidence="14">The sequence shown here is derived from an EMBL/GenBank/DDBJ whole genome shotgun (WGS) entry which is preliminary data.</text>
</comment>
<protein>
    <recommendedName>
        <fullName evidence="3">Molybdate-anion transporter</fullName>
    </recommendedName>
    <alternativeName>
        <fullName evidence="10">Major facilitator superfamily domain-containing protein 5</fullName>
    </alternativeName>
    <alternativeName>
        <fullName evidence="11">Molybdate transporter 2 homolog</fullName>
    </alternativeName>
</protein>
<dbReference type="SUPFAM" id="SSF103473">
    <property type="entry name" value="MFS general substrate transporter"/>
    <property type="match status" value="1"/>
</dbReference>
<organism evidence="14 15">
    <name type="scientific">Lachnellula arida</name>
    <dbReference type="NCBI Taxonomy" id="1316785"/>
    <lineage>
        <taxon>Eukaryota</taxon>
        <taxon>Fungi</taxon>
        <taxon>Dikarya</taxon>
        <taxon>Ascomycota</taxon>
        <taxon>Pezizomycotina</taxon>
        <taxon>Leotiomycetes</taxon>
        <taxon>Helotiales</taxon>
        <taxon>Lachnaceae</taxon>
        <taxon>Lachnellula</taxon>
    </lineage>
</organism>
<evidence type="ECO:0000256" key="4">
    <source>
        <dbReference type="ARBA" id="ARBA00022448"/>
    </source>
</evidence>
<feature type="transmembrane region" description="Helical" evidence="12">
    <location>
        <begin position="369"/>
        <end position="391"/>
    </location>
</feature>
<dbReference type="GO" id="GO:0015098">
    <property type="term" value="F:molybdate ion transmembrane transporter activity"/>
    <property type="evidence" value="ECO:0007669"/>
    <property type="project" value="InterPro"/>
</dbReference>
<dbReference type="InterPro" id="IPR036259">
    <property type="entry name" value="MFS_trans_sf"/>
</dbReference>
<feature type="transmembrane region" description="Helical" evidence="12">
    <location>
        <begin position="346"/>
        <end position="363"/>
    </location>
</feature>
<proteinExistence type="predicted"/>